<protein>
    <recommendedName>
        <fullName evidence="3">Carboxypeptidase regulatory-like domain-containing protein</fullName>
    </recommendedName>
</protein>
<proteinExistence type="predicted"/>
<sequence length="893" mass="101322">MLINLDGFGQSPILVRLSNSPGPVTPGGYFTLFFDVTSRDPLLDSIQESVTLPDKWKLLSKRRPERVTGQKELRYFFVIGTPESESAGDFRIDFTIRSGNEVVTTPAVISIQEIRKLEIFIVSQPEFIKEGDTLRVQYLVRNSGNKQEKFAVKTNYGIVENVTDSLILAPNSQVNVTTSQIIPFTEKNAWERSADLSVGSPDIPKDVYGVVSVPVFSTKVKKIDPYFRLPAEIGGGYLSYTYGGSTRIAYQYFAAGRGYVDQKEKHHVDFTIRGPNQIIFPAAGGYDQYSLEYQYKKNTVISAGDYVLQLNNLMEFGRLGRGVKLEQQFQKLDYTVFYQKARFTQSQKQAFGGKVTYKMSRFFNLGASYATKDVTFQRQNFWTHLAGISGRLRTANIGFETELVAGNAKQKTDYGVFARLQLARKWVTVTSNFIYAGKNFYGFYHNSLLISNNIGINITRKLTLGLGSNFSDVNPSLDATFYSISPKERSYMAYGSYQINKQNRLLVFYSIQERQDRQAPASFHYSENFGNLSYNLDSDKFALFYQGQYGYSRNHLVFDNTAQKESFSNLVQPSVRFFPWIWVGGYLQHQHTSKFSSSNIVENLFFYGGNVRINVGQKLLVNFMYRNNYAPDELYVRRSFLDASLLLDLKRHRITVAGGRSYVPNMENTGQNTLFFSLKYALKLNVPLSRKRNVGSVSGKLTGTGFSKTGNLIQLGSHKFLTDSTGEFYFKGIAPDRYYLSVVQNESKQVGVIPNIRIPMYLDVKADSVKVIEIPFTRTGNIIGKVDFVKPSQNGLSSVLSEKPTILIKLSNETTSFLTELTPEGKFSFKEMKPGNWNISASIPGSQDRFIIEDANRSLHLEIDKTMDIIFRVRPNEKRIHFSERNFEVSVKK</sequence>
<dbReference type="Proteomes" id="UP001164653">
    <property type="component" value="Chromosome"/>
</dbReference>
<gene>
    <name evidence="1" type="ORF">ON006_12205</name>
</gene>
<evidence type="ECO:0000313" key="1">
    <source>
        <dbReference type="EMBL" id="WAC14700.1"/>
    </source>
</evidence>
<dbReference type="RefSeq" id="WP_244820067.1">
    <property type="nucleotide sequence ID" value="NZ_CP112998.1"/>
</dbReference>
<dbReference type="AlphaFoldDB" id="A0A9E8SMF9"/>
<reference evidence="1" key="1">
    <citation type="submission" date="2022-11" db="EMBL/GenBank/DDBJ databases">
        <title>Dyadobacter pollutisoli sp. nov., isolated from plastic dumped soil.</title>
        <authorList>
            <person name="Kim J.M."/>
            <person name="Kim K.R."/>
            <person name="Lee J.K."/>
            <person name="Hao L."/>
            <person name="Jeon C.O."/>
        </authorList>
    </citation>
    <scope>NUCLEOTIDE SEQUENCE</scope>
    <source>
        <strain evidence="1">U1</strain>
    </source>
</reference>
<name>A0A9E8SMF9_9BACT</name>
<dbReference type="KEGG" id="dpf:ON006_12205"/>
<accession>A0A9E8SMF9</accession>
<dbReference type="EMBL" id="CP112998">
    <property type="protein sequence ID" value="WAC14700.1"/>
    <property type="molecule type" value="Genomic_DNA"/>
</dbReference>
<organism evidence="1 2">
    <name type="scientific">Dyadobacter pollutisoli</name>
    <dbReference type="NCBI Taxonomy" id="2910158"/>
    <lineage>
        <taxon>Bacteria</taxon>
        <taxon>Pseudomonadati</taxon>
        <taxon>Bacteroidota</taxon>
        <taxon>Cytophagia</taxon>
        <taxon>Cytophagales</taxon>
        <taxon>Spirosomataceae</taxon>
        <taxon>Dyadobacter</taxon>
    </lineage>
</organism>
<keyword evidence="2" id="KW-1185">Reference proteome</keyword>
<evidence type="ECO:0000313" key="2">
    <source>
        <dbReference type="Proteomes" id="UP001164653"/>
    </source>
</evidence>
<evidence type="ECO:0008006" key="3">
    <source>
        <dbReference type="Google" id="ProtNLM"/>
    </source>
</evidence>